<evidence type="ECO:0000313" key="2">
    <source>
        <dbReference type="EMBL" id="GFN97054.1"/>
    </source>
</evidence>
<dbReference type="Proteomes" id="UP000735302">
    <property type="component" value="Unassembled WGS sequence"/>
</dbReference>
<evidence type="ECO:0000313" key="3">
    <source>
        <dbReference type="Proteomes" id="UP000735302"/>
    </source>
</evidence>
<protein>
    <submittedName>
        <fullName evidence="2">Uncharacterized protein</fullName>
    </submittedName>
</protein>
<proteinExistence type="predicted"/>
<accession>A0AAV3ZMZ3</accession>
<evidence type="ECO:0000256" key="1">
    <source>
        <dbReference type="SAM" id="MobiDB-lite"/>
    </source>
</evidence>
<feature type="region of interest" description="Disordered" evidence="1">
    <location>
        <begin position="1"/>
        <end position="24"/>
    </location>
</feature>
<dbReference type="AlphaFoldDB" id="A0AAV3ZMZ3"/>
<dbReference type="EMBL" id="BLXT01002730">
    <property type="protein sequence ID" value="GFN97054.1"/>
    <property type="molecule type" value="Genomic_DNA"/>
</dbReference>
<organism evidence="2 3">
    <name type="scientific">Plakobranchus ocellatus</name>
    <dbReference type="NCBI Taxonomy" id="259542"/>
    <lineage>
        <taxon>Eukaryota</taxon>
        <taxon>Metazoa</taxon>
        <taxon>Spiralia</taxon>
        <taxon>Lophotrochozoa</taxon>
        <taxon>Mollusca</taxon>
        <taxon>Gastropoda</taxon>
        <taxon>Heterobranchia</taxon>
        <taxon>Euthyneura</taxon>
        <taxon>Panpulmonata</taxon>
        <taxon>Sacoglossa</taxon>
        <taxon>Placobranchoidea</taxon>
        <taxon>Plakobranchidae</taxon>
        <taxon>Plakobranchus</taxon>
    </lineage>
</organism>
<reference evidence="2 3" key="1">
    <citation type="journal article" date="2021" name="Elife">
        <title>Chloroplast acquisition without the gene transfer in kleptoplastic sea slugs, Plakobranchus ocellatus.</title>
        <authorList>
            <person name="Maeda T."/>
            <person name="Takahashi S."/>
            <person name="Yoshida T."/>
            <person name="Shimamura S."/>
            <person name="Takaki Y."/>
            <person name="Nagai Y."/>
            <person name="Toyoda A."/>
            <person name="Suzuki Y."/>
            <person name="Arimoto A."/>
            <person name="Ishii H."/>
            <person name="Satoh N."/>
            <person name="Nishiyama T."/>
            <person name="Hasebe M."/>
            <person name="Maruyama T."/>
            <person name="Minagawa J."/>
            <person name="Obokata J."/>
            <person name="Shigenobu S."/>
        </authorList>
    </citation>
    <scope>NUCLEOTIDE SEQUENCE [LARGE SCALE GENOMIC DNA]</scope>
</reference>
<comment type="caution">
    <text evidence="2">The sequence shown here is derived from an EMBL/GenBank/DDBJ whole genome shotgun (WGS) entry which is preliminary data.</text>
</comment>
<keyword evidence="3" id="KW-1185">Reference proteome</keyword>
<sequence>MKESDKNSEVSDTNSLFRLGESESSDDWLCVISGFPTFRQTKAPVAALEPATEGSLLISSWVHYPLCHLGPEGIEERIMRSTSEYVV</sequence>
<gene>
    <name evidence="2" type="ORF">PoB_002356000</name>
</gene>
<name>A0AAV3ZMZ3_9GAST</name>